<dbReference type="AlphaFoldDB" id="A0A7W4LIX7"/>
<dbReference type="Gene3D" id="1.10.287.460">
    <property type="entry name" value="Peptidyl-prolyl cis-trans isomerase, FKBP-type, N-terminal domain"/>
    <property type="match status" value="1"/>
</dbReference>
<keyword evidence="4 5" id="KW-0413">Isomerase</keyword>
<evidence type="ECO:0000256" key="6">
    <source>
        <dbReference type="RuleBase" id="RU003915"/>
    </source>
</evidence>
<dbReference type="SUPFAM" id="SSF54534">
    <property type="entry name" value="FKBP-like"/>
    <property type="match status" value="1"/>
</dbReference>
<keyword evidence="8" id="KW-0732">Signal</keyword>
<dbReference type="GO" id="GO:0006457">
    <property type="term" value="P:protein folding"/>
    <property type="evidence" value="ECO:0007669"/>
    <property type="project" value="InterPro"/>
</dbReference>
<dbReference type="InterPro" id="IPR000774">
    <property type="entry name" value="PPIase_FKBP_N"/>
</dbReference>
<evidence type="ECO:0000256" key="4">
    <source>
        <dbReference type="ARBA" id="ARBA00023235"/>
    </source>
</evidence>
<dbReference type="PROSITE" id="PS50059">
    <property type="entry name" value="FKBP_PPIASE"/>
    <property type="match status" value="1"/>
</dbReference>
<comment type="caution">
    <text evidence="10">The sequence shown here is derived from an EMBL/GenBank/DDBJ whole genome shotgun (WGS) entry which is preliminary data.</text>
</comment>
<sequence length="216" mass="23915">MLRYSLLLLCLFSSLSPAAQQQDDLAYSMGARLGERLRSEVPDLQLEALLEGLRQAYRNEPLRLPAKQMDRLLEEHETQLSQQSEAHRREQASLAEGRFLATQKSQPGVHELAGGVLIRELRAGHGRKPLASSRVQVNYRGELADGSLFDQSEGPQWFRLNALIPGWQTALKAMPVGAKWRVVIPAEQGYGHEGAGGLIPADAPLVFEVELLDVTD</sequence>
<feature type="signal peptide" evidence="8">
    <location>
        <begin position="1"/>
        <end position="19"/>
    </location>
</feature>
<dbReference type="Pfam" id="PF01346">
    <property type="entry name" value="FKBP_N"/>
    <property type="match status" value="1"/>
</dbReference>
<evidence type="ECO:0000256" key="3">
    <source>
        <dbReference type="ARBA" id="ARBA00023110"/>
    </source>
</evidence>
<feature type="domain" description="PPIase FKBP-type" evidence="9">
    <location>
        <begin position="132"/>
        <end position="215"/>
    </location>
</feature>
<evidence type="ECO:0000313" key="10">
    <source>
        <dbReference type="EMBL" id="MBB2494022.1"/>
    </source>
</evidence>
<evidence type="ECO:0000256" key="5">
    <source>
        <dbReference type="PROSITE-ProRule" id="PRU00277"/>
    </source>
</evidence>
<keyword evidence="3 5" id="KW-0697">Rotamase</keyword>
<evidence type="ECO:0000256" key="8">
    <source>
        <dbReference type="SAM" id="SignalP"/>
    </source>
</evidence>
<protein>
    <recommendedName>
        <fullName evidence="6">Peptidyl-prolyl cis-trans isomerase</fullName>
        <ecNumber evidence="6">5.2.1.8</ecNumber>
    </recommendedName>
</protein>
<dbReference type="RefSeq" id="WP_183087581.1">
    <property type="nucleotide sequence ID" value="NZ_JACJUD010000001.1"/>
</dbReference>
<gene>
    <name evidence="10" type="ORF">H3H51_03260</name>
</gene>
<comment type="catalytic activity">
    <reaction evidence="1 5 6">
        <text>[protein]-peptidylproline (omega=180) = [protein]-peptidylproline (omega=0)</text>
        <dbReference type="Rhea" id="RHEA:16237"/>
        <dbReference type="Rhea" id="RHEA-COMP:10747"/>
        <dbReference type="Rhea" id="RHEA-COMP:10748"/>
        <dbReference type="ChEBI" id="CHEBI:83833"/>
        <dbReference type="ChEBI" id="CHEBI:83834"/>
        <dbReference type="EC" id="5.2.1.8"/>
    </reaction>
</comment>
<proteinExistence type="inferred from homology"/>
<dbReference type="GO" id="GO:0003755">
    <property type="term" value="F:peptidyl-prolyl cis-trans isomerase activity"/>
    <property type="evidence" value="ECO:0007669"/>
    <property type="project" value="UniProtKB-UniRule"/>
</dbReference>
<dbReference type="InterPro" id="IPR036944">
    <property type="entry name" value="PPIase_FKBP_N_sf"/>
</dbReference>
<dbReference type="Proteomes" id="UP000542720">
    <property type="component" value="Unassembled WGS sequence"/>
</dbReference>
<feature type="chain" id="PRO_5031076622" description="Peptidyl-prolyl cis-trans isomerase" evidence="8">
    <location>
        <begin position="20"/>
        <end position="216"/>
    </location>
</feature>
<feature type="coiled-coil region" evidence="7">
    <location>
        <begin position="66"/>
        <end position="93"/>
    </location>
</feature>
<dbReference type="Gene3D" id="3.10.50.40">
    <property type="match status" value="1"/>
</dbReference>
<dbReference type="InterPro" id="IPR046357">
    <property type="entry name" value="PPIase_dom_sf"/>
</dbReference>
<dbReference type="PANTHER" id="PTHR43811">
    <property type="entry name" value="FKBP-TYPE PEPTIDYL-PROLYL CIS-TRANS ISOMERASE FKPA"/>
    <property type="match status" value="1"/>
</dbReference>
<comment type="similarity">
    <text evidence="2 6">Belongs to the FKBP-type PPIase family.</text>
</comment>
<accession>A0A7W4LIX7</accession>
<dbReference type="InterPro" id="IPR001179">
    <property type="entry name" value="PPIase_FKBP_dom"/>
</dbReference>
<organism evidence="10 11">
    <name type="scientific">Aquipseudomonas ullengensis</name>
    <dbReference type="NCBI Taxonomy" id="2759166"/>
    <lineage>
        <taxon>Bacteria</taxon>
        <taxon>Pseudomonadati</taxon>
        <taxon>Pseudomonadota</taxon>
        <taxon>Gammaproteobacteria</taxon>
        <taxon>Pseudomonadales</taxon>
        <taxon>Pseudomonadaceae</taxon>
        <taxon>Aquipseudomonas</taxon>
    </lineage>
</organism>
<dbReference type="EMBL" id="JACJUD010000001">
    <property type="protein sequence ID" value="MBB2494022.1"/>
    <property type="molecule type" value="Genomic_DNA"/>
</dbReference>
<evidence type="ECO:0000259" key="9">
    <source>
        <dbReference type="PROSITE" id="PS50059"/>
    </source>
</evidence>
<evidence type="ECO:0000313" key="11">
    <source>
        <dbReference type="Proteomes" id="UP000542720"/>
    </source>
</evidence>
<dbReference type="EC" id="5.2.1.8" evidence="6"/>
<reference evidence="10 11" key="1">
    <citation type="submission" date="2020-08" db="EMBL/GenBank/DDBJ databases">
        <authorList>
            <person name="Kim C.M."/>
        </authorList>
    </citation>
    <scope>NUCLEOTIDE SEQUENCE [LARGE SCALE GENOMIC DNA]</scope>
    <source>
        <strain evidence="10 11">UL070</strain>
    </source>
</reference>
<keyword evidence="11" id="KW-1185">Reference proteome</keyword>
<evidence type="ECO:0000256" key="2">
    <source>
        <dbReference type="ARBA" id="ARBA00006577"/>
    </source>
</evidence>
<name>A0A7W4LIX7_9GAMM</name>
<evidence type="ECO:0000256" key="1">
    <source>
        <dbReference type="ARBA" id="ARBA00000971"/>
    </source>
</evidence>
<keyword evidence="7" id="KW-0175">Coiled coil</keyword>
<dbReference type="PANTHER" id="PTHR43811:SF23">
    <property type="entry name" value="FKBP-TYPE 22 KDA PEPTIDYL-PROLYL CIS-TRANS ISOMERASE"/>
    <property type="match status" value="1"/>
</dbReference>
<dbReference type="Pfam" id="PF00254">
    <property type="entry name" value="FKBP_C"/>
    <property type="match status" value="1"/>
</dbReference>
<evidence type="ECO:0000256" key="7">
    <source>
        <dbReference type="SAM" id="Coils"/>
    </source>
</evidence>